<evidence type="ECO:0000313" key="3">
    <source>
        <dbReference type="EMBL" id="QYY41467.1"/>
    </source>
</evidence>
<evidence type="ECO:0000313" key="4">
    <source>
        <dbReference type="Proteomes" id="UP000826616"/>
    </source>
</evidence>
<dbReference type="SUPFAM" id="SSF56563">
    <property type="entry name" value="Major capsid protein gp5"/>
    <property type="match status" value="1"/>
</dbReference>
<accession>A0ABX8Y7M5</accession>
<comment type="subcellular location">
    <subcellularLocation>
        <location evidence="1">Virion</location>
    </subcellularLocation>
</comment>
<dbReference type="Proteomes" id="UP000826616">
    <property type="component" value="Chromosome"/>
</dbReference>
<name>A0ABX8Y7M5_ANETH</name>
<proteinExistence type="predicted"/>
<dbReference type="InterPro" id="IPR054612">
    <property type="entry name" value="Phage_capsid-like_C"/>
</dbReference>
<dbReference type="Gene3D" id="3.30.2400.10">
    <property type="entry name" value="Major capsid protein gp5"/>
    <property type="match status" value="1"/>
</dbReference>
<keyword evidence="4" id="KW-1185">Reference proteome</keyword>
<organism evidence="3 4">
    <name type="scientific">Aneurinibacillus thermoaerophilus</name>
    <dbReference type="NCBI Taxonomy" id="143495"/>
    <lineage>
        <taxon>Bacteria</taxon>
        <taxon>Bacillati</taxon>
        <taxon>Bacillota</taxon>
        <taxon>Bacilli</taxon>
        <taxon>Bacillales</taxon>
        <taxon>Paenibacillaceae</taxon>
        <taxon>Aneurinibacillus group</taxon>
        <taxon>Aneurinibacillus</taxon>
    </lineage>
</organism>
<reference evidence="3 4" key="1">
    <citation type="submission" date="2021-08" db="EMBL/GenBank/DDBJ databases">
        <title>Complete genome sequence of the strain Aneurinibacillus thermoaerophilus CCM 8960.</title>
        <authorList>
            <person name="Musilova J."/>
            <person name="Kourilova X."/>
            <person name="Pernicova I."/>
            <person name="Bezdicek M."/>
            <person name="Lengerova M."/>
            <person name="Obruca S."/>
            <person name="Sedlar K."/>
        </authorList>
    </citation>
    <scope>NUCLEOTIDE SEQUENCE [LARGE SCALE GENOMIC DNA]</scope>
    <source>
        <strain evidence="3 4">CCM 8960</strain>
    </source>
</reference>
<evidence type="ECO:0000259" key="2">
    <source>
        <dbReference type="Pfam" id="PF05065"/>
    </source>
</evidence>
<dbReference type="GeneID" id="97141898"/>
<gene>
    <name evidence="3" type="ORF">K3F53_11000</name>
</gene>
<protein>
    <submittedName>
        <fullName evidence="3">Phage major capsid protein</fullName>
    </submittedName>
</protein>
<feature type="domain" description="Phage capsid-like C-terminal" evidence="2">
    <location>
        <begin position="27"/>
        <end position="310"/>
    </location>
</feature>
<dbReference type="EMBL" id="CP080764">
    <property type="protein sequence ID" value="QYY41467.1"/>
    <property type="molecule type" value="Genomic_DNA"/>
</dbReference>
<sequence length="318" mass="34434">MYKSKIKMNLQRFNGTGAQLSNELTGLIPEETSNEIIKDVIRGSSIMKLAQLEPMTTATKKIPVLLDGPGAYWVGEGERISTSKPTWAQVTLTAKKLAVIIPMTKEALNRAKIDVFEELKPHIAEAFYTKLDAAALMGTDSPFATNILSAAVNAGNEFTRGSVAGQNLADDVNSVMALVEASDQEPRAFTAHFGLKASLRGLKNSNGDPLYLSSIRDGVTEDSLYSLPIEYSRNGAWDKTKADLIAGDYKKSRIGILQNIEYEILKEATLQNTLGADGKPLSLAEQDMVGLKATFQVAFLVVKESAFGVLRPIGYVAS</sequence>
<evidence type="ECO:0000256" key="1">
    <source>
        <dbReference type="ARBA" id="ARBA00004328"/>
    </source>
</evidence>
<dbReference type="InterPro" id="IPR024455">
    <property type="entry name" value="Phage_capsid"/>
</dbReference>
<dbReference type="Pfam" id="PF05065">
    <property type="entry name" value="Phage_capsid"/>
    <property type="match status" value="1"/>
</dbReference>
<dbReference type="NCBIfam" id="TIGR01554">
    <property type="entry name" value="major_cap_HK97"/>
    <property type="match status" value="1"/>
</dbReference>
<dbReference type="RefSeq" id="WP_220558967.1">
    <property type="nucleotide sequence ID" value="NZ_CP080764.1"/>
</dbReference>